<dbReference type="PANTHER" id="PTHR43268">
    <property type="entry name" value="THIOSULFATE SULFURTRANSFERASE/RHODANESE-LIKE DOMAIN-CONTAINING PROTEIN 2"/>
    <property type="match status" value="1"/>
</dbReference>
<feature type="domain" description="Rhodanase C-terminal" evidence="1">
    <location>
        <begin position="34"/>
        <end position="86"/>
    </location>
</feature>
<gene>
    <name evidence="2" type="ORF">V6N12_018071</name>
</gene>
<evidence type="ECO:0000259" key="1">
    <source>
        <dbReference type="Pfam" id="PF12368"/>
    </source>
</evidence>
<accession>A0ABR2AQG6</accession>
<comment type="caution">
    <text evidence="2">The sequence shown here is derived from an EMBL/GenBank/DDBJ whole genome shotgun (WGS) entry which is preliminary data.</text>
</comment>
<name>A0ABR2AQG6_9ROSI</name>
<protein>
    <recommendedName>
        <fullName evidence="1">Rhodanase C-terminal domain-containing protein</fullName>
    </recommendedName>
</protein>
<dbReference type="Proteomes" id="UP001472677">
    <property type="component" value="Unassembled WGS sequence"/>
</dbReference>
<proteinExistence type="predicted"/>
<organism evidence="2 3">
    <name type="scientific">Hibiscus sabdariffa</name>
    <name type="common">roselle</name>
    <dbReference type="NCBI Taxonomy" id="183260"/>
    <lineage>
        <taxon>Eukaryota</taxon>
        <taxon>Viridiplantae</taxon>
        <taxon>Streptophyta</taxon>
        <taxon>Embryophyta</taxon>
        <taxon>Tracheophyta</taxon>
        <taxon>Spermatophyta</taxon>
        <taxon>Magnoliopsida</taxon>
        <taxon>eudicotyledons</taxon>
        <taxon>Gunneridae</taxon>
        <taxon>Pentapetalae</taxon>
        <taxon>rosids</taxon>
        <taxon>malvids</taxon>
        <taxon>Malvales</taxon>
        <taxon>Malvaceae</taxon>
        <taxon>Malvoideae</taxon>
        <taxon>Hibiscus</taxon>
    </lineage>
</organism>
<dbReference type="Pfam" id="PF12368">
    <property type="entry name" value="Rhodanese_C"/>
    <property type="match status" value="1"/>
</dbReference>
<dbReference type="InterPro" id="IPR022111">
    <property type="entry name" value="Rhodanese_C"/>
</dbReference>
<evidence type="ECO:0000313" key="2">
    <source>
        <dbReference type="EMBL" id="KAK8495891.1"/>
    </source>
</evidence>
<evidence type="ECO:0000313" key="3">
    <source>
        <dbReference type="Proteomes" id="UP001472677"/>
    </source>
</evidence>
<dbReference type="PANTHER" id="PTHR43268:SF6">
    <property type="entry name" value="THIOSULFATE SULFURTRANSFERASE_RHODANESE-LIKE DOMAIN-CONTAINING PROTEIN 2"/>
    <property type="match status" value="1"/>
</dbReference>
<dbReference type="EMBL" id="JBBPBM010000397">
    <property type="protein sequence ID" value="KAK8495891.1"/>
    <property type="molecule type" value="Genomic_DNA"/>
</dbReference>
<dbReference type="InterPro" id="IPR020936">
    <property type="entry name" value="TrhO"/>
</dbReference>
<keyword evidence="3" id="KW-1185">Reference proteome</keyword>
<sequence>MSSCLCYRCCTRGIRCEMAPILGQKVLGLRVFFRISVGSLDTSIMGPCLICGSSYGNYSSRCRCTHCRMLVLISDSCQIHYMFVSCARNVVWILELFHLWKIHAPPPENCKRKYAWLVVPDFGGVEADWKIANQPFDPLQYQQQTDGFDVSVSLAYTKKVFSEQGPFDEILDFQRWLLHFIYLVVIQAKTGRSQAIPADT</sequence>
<reference evidence="2 3" key="1">
    <citation type="journal article" date="2024" name="G3 (Bethesda)">
        <title>Genome assembly of Hibiscus sabdariffa L. provides insights into metabolisms of medicinal natural products.</title>
        <authorList>
            <person name="Kim T."/>
        </authorList>
    </citation>
    <scope>NUCLEOTIDE SEQUENCE [LARGE SCALE GENOMIC DNA]</scope>
    <source>
        <strain evidence="2">TK-2024</strain>
        <tissue evidence="2">Old leaves</tissue>
    </source>
</reference>